<evidence type="ECO:0000256" key="6">
    <source>
        <dbReference type="ARBA" id="ARBA00023136"/>
    </source>
</evidence>
<keyword evidence="3" id="KW-1003">Cell membrane</keyword>
<dbReference type="RefSeq" id="WP_248145797.1">
    <property type="nucleotide sequence ID" value="NZ_BAAAOF010000002.1"/>
</dbReference>
<dbReference type="Proteomes" id="UP001501343">
    <property type="component" value="Unassembled WGS sequence"/>
</dbReference>
<protein>
    <submittedName>
        <fullName evidence="9">Sugar ABC transporter permease</fullName>
    </submittedName>
</protein>
<dbReference type="InterPro" id="IPR035906">
    <property type="entry name" value="MetI-like_sf"/>
</dbReference>
<evidence type="ECO:0000256" key="2">
    <source>
        <dbReference type="ARBA" id="ARBA00022448"/>
    </source>
</evidence>
<feature type="transmembrane region" description="Helical" evidence="7">
    <location>
        <begin position="113"/>
        <end position="135"/>
    </location>
</feature>
<feature type="transmembrane region" description="Helical" evidence="7">
    <location>
        <begin position="83"/>
        <end position="101"/>
    </location>
</feature>
<dbReference type="CDD" id="cd06261">
    <property type="entry name" value="TM_PBP2"/>
    <property type="match status" value="1"/>
</dbReference>
<keyword evidence="5 7" id="KW-1133">Transmembrane helix</keyword>
<evidence type="ECO:0000259" key="8">
    <source>
        <dbReference type="PROSITE" id="PS50928"/>
    </source>
</evidence>
<name>A0ABP5ANI7_9MICO</name>
<comment type="caution">
    <text evidence="9">The sequence shown here is derived from an EMBL/GenBank/DDBJ whole genome shotgun (WGS) entry which is preliminary data.</text>
</comment>
<feature type="transmembrane region" description="Helical" evidence="7">
    <location>
        <begin position="162"/>
        <end position="190"/>
    </location>
</feature>
<keyword evidence="2 7" id="KW-0813">Transport</keyword>
<comment type="similarity">
    <text evidence="7">Belongs to the binding-protein-dependent transport system permease family.</text>
</comment>
<proteinExistence type="inferred from homology"/>
<gene>
    <name evidence="9" type="ORF">GCM10009775_08610</name>
</gene>
<dbReference type="EMBL" id="BAAAOF010000002">
    <property type="protein sequence ID" value="GAA1918313.1"/>
    <property type="molecule type" value="Genomic_DNA"/>
</dbReference>
<accession>A0ABP5ANI7</accession>
<evidence type="ECO:0000313" key="9">
    <source>
        <dbReference type="EMBL" id="GAA1918313.1"/>
    </source>
</evidence>
<dbReference type="SUPFAM" id="SSF161098">
    <property type="entry name" value="MetI-like"/>
    <property type="match status" value="1"/>
</dbReference>
<reference evidence="10" key="1">
    <citation type="journal article" date="2019" name="Int. J. Syst. Evol. Microbiol.">
        <title>The Global Catalogue of Microorganisms (GCM) 10K type strain sequencing project: providing services to taxonomists for standard genome sequencing and annotation.</title>
        <authorList>
            <consortium name="The Broad Institute Genomics Platform"/>
            <consortium name="The Broad Institute Genome Sequencing Center for Infectious Disease"/>
            <person name="Wu L."/>
            <person name="Ma J."/>
        </authorList>
    </citation>
    <scope>NUCLEOTIDE SEQUENCE [LARGE SCALE GENOMIC DNA]</scope>
    <source>
        <strain evidence="10">JCM 14900</strain>
    </source>
</reference>
<evidence type="ECO:0000256" key="4">
    <source>
        <dbReference type="ARBA" id="ARBA00022692"/>
    </source>
</evidence>
<feature type="transmembrane region" description="Helical" evidence="7">
    <location>
        <begin position="223"/>
        <end position="243"/>
    </location>
</feature>
<keyword evidence="10" id="KW-1185">Reference proteome</keyword>
<evidence type="ECO:0000313" key="10">
    <source>
        <dbReference type="Proteomes" id="UP001501343"/>
    </source>
</evidence>
<dbReference type="Pfam" id="PF00528">
    <property type="entry name" value="BPD_transp_1"/>
    <property type="match status" value="1"/>
</dbReference>
<dbReference type="PROSITE" id="PS50928">
    <property type="entry name" value="ABC_TM1"/>
    <property type="match status" value="1"/>
</dbReference>
<dbReference type="PANTHER" id="PTHR30193">
    <property type="entry name" value="ABC TRANSPORTER PERMEASE PROTEIN"/>
    <property type="match status" value="1"/>
</dbReference>
<feature type="domain" description="ABC transmembrane type-1" evidence="8">
    <location>
        <begin position="77"/>
        <end position="292"/>
    </location>
</feature>
<feature type="transmembrane region" description="Helical" evidence="7">
    <location>
        <begin position="20"/>
        <end position="40"/>
    </location>
</feature>
<dbReference type="InterPro" id="IPR000515">
    <property type="entry name" value="MetI-like"/>
</dbReference>
<keyword evidence="4 7" id="KW-0812">Transmembrane</keyword>
<evidence type="ECO:0000256" key="3">
    <source>
        <dbReference type="ARBA" id="ARBA00022475"/>
    </source>
</evidence>
<dbReference type="Gene3D" id="1.10.3720.10">
    <property type="entry name" value="MetI-like"/>
    <property type="match status" value="1"/>
</dbReference>
<organism evidence="9 10">
    <name type="scientific">Microbacterium aoyamense</name>
    <dbReference type="NCBI Taxonomy" id="344166"/>
    <lineage>
        <taxon>Bacteria</taxon>
        <taxon>Bacillati</taxon>
        <taxon>Actinomycetota</taxon>
        <taxon>Actinomycetes</taxon>
        <taxon>Micrococcales</taxon>
        <taxon>Microbacteriaceae</taxon>
        <taxon>Microbacterium</taxon>
    </lineage>
</organism>
<sequence>MTETMTSKRRVRRYSSLGNLALFLAPALLVIALLRVWPVMQGVGIAFTRWDGIRPPVFNGIDNFTRMLSDPILLTALGNTGKILILAPIWILVPLLLAAAIQDRIPGASAFKIAYVLPVLVSPAVIGVLFVIILGPDGPLNTALRSIGLGFLANNWTVDTDLVMWIVAGMVIWSSFGLGVLLFTAALASVDESLYEAARIDGATWLQRFWYVTVPSVRGVLEYWTVMVVIMAFSSAIVLGYAFSQGGPGYASTTVDLFIYNQAFRYGAPGYATAVGITLFLLIGVLLVTFLQLTRRRGDAQFDDSGTPL</sequence>
<evidence type="ECO:0000256" key="5">
    <source>
        <dbReference type="ARBA" id="ARBA00022989"/>
    </source>
</evidence>
<dbReference type="InterPro" id="IPR051393">
    <property type="entry name" value="ABC_transporter_permease"/>
</dbReference>
<evidence type="ECO:0000256" key="1">
    <source>
        <dbReference type="ARBA" id="ARBA00004651"/>
    </source>
</evidence>
<comment type="subcellular location">
    <subcellularLocation>
        <location evidence="1 7">Cell membrane</location>
        <topology evidence="1 7">Multi-pass membrane protein</topology>
    </subcellularLocation>
</comment>
<evidence type="ECO:0000256" key="7">
    <source>
        <dbReference type="RuleBase" id="RU363032"/>
    </source>
</evidence>
<dbReference type="PANTHER" id="PTHR30193:SF37">
    <property type="entry name" value="INNER MEMBRANE ABC TRANSPORTER PERMEASE PROTEIN YCJO"/>
    <property type="match status" value="1"/>
</dbReference>
<keyword evidence="6 7" id="KW-0472">Membrane</keyword>
<feature type="transmembrane region" description="Helical" evidence="7">
    <location>
        <begin position="271"/>
        <end position="291"/>
    </location>
</feature>